<evidence type="ECO:0000259" key="3">
    <source>
        <dbReference type="Pfam" id="PF08212"/>
    </source>
</evidence>
<dbReference type="PANTHER" id="PTHR10612">
    <property type="entry name" value="APOLIPOPROTEIN D"/>
    <property type="match status" value="1"/>
</dbReference>
<evidence type="ECO:0000313" key="5">
    <source>
        <dbReference type="Proteomes" id="UP001219630"/>
    </source>
</evidence>
<feature type="domain" description="Lipocalin/cytosolic fatty-acid binding" evidence="3">
    <location>
        <begin position="36"/>
        <end position="174"/>
    </location>
</feature>
<keyword evidence="2 4" id="KW-0449">Lipoprotein</keyword>
<dbReference type="InterPro" id="IPR047202">
    <property type="entry name" value="Lipocalin_Blc-like_dom"/>
</dbReference>
<dbReference type="Proteomes" id="UP001219630">
    <property type="component" value="Chromosome"/>
</dbReference>
<dbReference type="PIRSF" id="PIRSF036893">
    <property type="entry name" value="Lipocalin_ApoD"/>
    <property type="match status" value="1"/>
</dbReference>
<evidence type="ECO:0000256" key="2">
    <source>
        <dbReference type="PIRNR" id="PIRNR036893"/>
    </source>
</evidence>
<dbReference type="Pfam" id="PF08212">
    <property type="entry name" value="Lipocalin_2"/>
    <property type="match status" value="1"/>
</dbReference>
<dbReference type="EMBL" id="CP114280">
    <property type="protein sequence ID" value="WFN54748.1"/>
    <property type="molecule type" value="Genomic_DNA"/>
</dbReference>
<dbReference type="PANTHER" id="PTHR10612:SF34">
    <property type="entry name" value="APOLIPOPROTEIN D"/>
    <property type="match status" value="1"/>
</dbReference>
<keyword evidence="2" id="KW-0472">Membrane</keyword>
<proteinExistence type="inferred from homology"/>
<comment type="subcellular location">
    <subcellularLocation>
        <location evidence="2">Cell outer membrane</location>
    </subcellularLocation>
</comment>
<dbReference type="CDD" id="cd19438">
    <property type="entry name" value="lipocalin_Blc-like"/>
    <property type="match status" value="1"/>
</dbReference>
<dbReference type="PRINTS" id="PR01171">
    <property type="entry name" value="BCTLIPOCALIN"/>
</dbReference>
<keyword evidence="2" id="KW-0998">Cell outer membrane</keyword>
<comment type="similarity">
    <text evidence="1 2">Belongs to the calycin superfamily. Lipocalin family.</text>
</comment>
<dbReference type="InterPro" id="IPR000566">
    <property type="entry name" value="Lipocln_cytosolic_FA-bd_dom"/>
</dbReference>
<gene>
    <name evidence="4" type="primary">blc</name>
    <name evidence="4" type="ORF">O1Q98_13915</name>
</gene>
<protein>
    <recommendedName>
        <fullName evidence="2">Outer membrane lipoprotein Blc</fullName>
    </recommendedName>
</protein>
<dbReference type="NCBIfam" id="NF007786">
    <property type="entry name" value="PRK10477.1"/>
    <property type="match status" value="1"/>
</dbReference>
<evidence type="ECO:0000313" key="4">
    <source>
        <dbReference type="EMBL" id="WFN54748.1"/>
    </source>
</evidence>
<dbReference type="InterPro" id="IPR022271">
    <property type="entry name" value="Lipocalin_ApoD"/>
</dbReference>
<dbReference type="InterPro" id="IPR012674">
    <property type="entry name" value="Calycin"/>
</dbReference>
<comment type="function">
    <text evidence="2">Involved in the storage or transport of lipids necessary for membrane maintenance under stressful conditions. Displays a binding preference for lysophospholipids.</text>
</comment>
<dbReference type="PROSITE" id="PS00213">
    <property type="entry name" value="LIPOCALIN"/>
    <property type="match status" value="1"/>
</dbReference>
<keyword evidence="5" id="KW-1185">Reference proteome</keyword>
<dbReference type="InterPro" id="IPR002446">
    <property type="entry name" value="Lipocalin_bac"/>
</dbReference>
<evidence type="ECO:0000256" key="1">
    <source>
        <dbReference type="ARBA" id="ARBA00006889"/>
    </source>
</evidence>
<dbReference type="PROSITE" id="PS51257">
    <property type="entry name" value="PROKAR_LIPOPROTEIN"/>
    <property type="match status" value="1"/>
</dbReference>
<dbReference type="RefSeq" id="WP_125260786.1">
    <property type="nucleotide sequence ID" value="NZ_CP114280.1"/>
</dbReference>
<name>A0ABY8G476_9GAMM</name>
<reference evidence="4 5" key="1">
    <citation type="submission" date="2022-12" db="EMBL/GenBank/DDBJ databases">
        <title>Complete genome sequencing of Dickeya lacustris type strain LMG30899.</title>
        <authorList>
            <person name="Dobhal S."/>
            <person name="Arizala D."/>
            <person name="Arif M."/>
        </authorList>
    </citation>
    <scope>NUCLEOTIDE SEQUENCE [LARGE SCALE GENOMIC DNA]</scope>
    <source>
        <strain evidence="4 5">LMG30899</strain>
    </source>
</reference>
<dbReference type="SUPFAM" id="SSF50814">
    <property type="entry name" value="Lipocalins"/>
    <property type="match status" value="1"/>
</dbReference>
<dbReference type="Gene3D" id="2.40.128.20">
    <property type="match status" value="1"/>
</dbReference>
<dbReference type="InterPro" id="IPR022272">
    <property type="entry name" value="Lipocalin_CS"/>
</dbReference>
<keyword evidence="2" id="KW-0446">Lipid-binding</keyword>
<sequence>MAHWRLWIVSLTALFTVSCSSPKPPAGVNVVANFSLPRYLGTWYEIARFDNRFERGLERVSATYSLREGGGITVVNRGFDPASQRWRESIGKGDFTGAPTQGALKVSFFGPFYGGYNIIALDNDYQYAVVCGPNRDYLWILSRTPTLSPLIRQALIAAARRNGFDTDKLIWVNQLTVNGK</sequence>
<organism evidence="4 5">
    <name type="scientific">Dickeya lacustris</name>
    <dbReference type="NCBI Taxonomy" id="2259638"/>
    <lineage>
        <taxon>Bacteria</taxon>
        <taxon>Pseudomonadati</taxon>
        <taxon>Pseudomonadota</taxon>
        <taxon>Gammaproteobacteria</taxon>
        <taxon>Enterobacterales</taxon>
        <taxon>Pectobacteriaceae</taxon>
        <taxon>Dickeya</taxon>
    </lineage>
</organism>
<accession>A0ABY8G476</accession>
<comment type="subunit">
    <text evidence="2">Homodimer.</text>
</comment>